<keyword evidence="3" id="KW-1185">Reference proteome</keyword>
<gene>
    <name evidence="2" type="primary">SNX31</name>
    <name evidence="2" type="ORF">A306_00001293</name>
</gene>
<comment type="caution">
    <text evidence="2">The sequence shown here is derived from an EMBL/GenBank/DDBJ whole genome shotgun (WGS) entry which is preliminary data.</text>
</comment>
<sequence length="101" mass="11769">MRQLFGSAVPAFSPKFHLAMTKLMADERRSQLNQYLQNVTLDSNINNSDIFRGFFQKLQQDTFKIQTQRAFLDVYLADSSNIRLDIQTSDTAERILEIMDF</sequence>
<dbReference type="EMBL" id="AKCR02000001">
    <property type="protein sequence ID" value="PKK34420.1"/>
    <property type="molecule type" value="Genomic_DNA"/>
</dbReference>
<protein>
    <submittedName>
        <fullName evidence="2">Sorting nexin 31</fullName>
    </submittedName>
</protein>
<dbReference type="InParanoid" id="A0A2I0MXM6"/>
<feature type="domain" description="PX" evidence="1">
    <location>
        <begin position="1"/>
        <end position="62"/>
    </location>
</feature>
<dbReference type="Proteomes" id="UP000053872">
    <property type="component" value="Unassembled WGS sequence"/>
</dbReference>
<dbReference type="Gene3D" id="3.30.1520.10">
    <property type="entry name" value="Phox-like domain"/>
    <property type="match status" value="1"/>
</dbReference>
<dbReference type="InterPro" id="IPR001683">
    <property type="entry name" value="PX_dom"/>
</dbReference>
<dbReference type="GO" id="GO:0006886">
    <property type="term" value="P:intracellular protein transport"/>
    <property type="evidence" value="ECO:0007669"/>
    <property type="project" value="TreeGrafter"/>
</dbReference>
<dbReference type="STRING" id="8932.A0A2I0MXM6"/>
<evidence type="ECO:0000313" key="3">
    <source>
        <dbReference type="Proteomes" id="UP000053872"/>
    </source>
</evidence>
<dbReference type="PANTHER" id="PTHR12431">
    <property type="entry name" value="SORTING NEXIN 17 AND 27"/>
    <property type="match status" value="1"/>
</dbReference>
<dbReference type="PROSITE" id="PS50195">
    <property type="entry name" value="PX"/>
    <property type="match status" value="1"/>
</dbReference>
<dbReference type="Pfam" id="PF00787">
    <property type="entry name" value="PX"/>
    <property type="match status" value="1"/>
</dbReference>
<dbReference type="InterPro" id="IPR036871">
    <property type="entry name" value="PX_dom_sf"/>
</dbReference>
<dbReference type="GO" id="GO:0032456">
    <property type="term" value="P:endocytic recycling"/>
    <property type="evidence" value="ECO:0007669"/>
    <property type="project" value="TreeGrafter"/>
</dbReference>
<reference evidence="2 3" key="1">
    <citation type="journal article" date="2013" name="Science">
        <title>Genomic diversity and evolution of the head crest in the rock pigeon.</title>
        <authorList>
            <person name="Shapiro M.D."/>
            <person name="Kronenberg Z."/>
            <person name="Li C."/>
            <person name="Domyan E.T."/>
            <person name="Pan H."/>
            <person name="Campbell M."/>
            <person name="Tan H."/>
            <person name="Huff C.D."/>
            <person name="Hu H."/>
            <person name="Vickrey A.I."/>
            <person name="Nielsen S.C."/>
            <person name="Stringham S.A."/>
            <person name="Hu H."/>
            <person name="Willerslev E."/>
            <person name="Gilbert M.T."/>
            <person name="Yandell M."/>
            <person name="Zhang G."/>
            <person name="Wang J."/>
        </authorList>
    </citation>
    <scope>NUCLEOTIDE SEQUENCE [LARGE SCALE GENOMIC DNA]</scope>
    <source>
        <tissue evidence="2">Blood</tissue>
    </source>
</reference>
<dbReference type="PANTHER" id="PTHR12431:SF15">
    <property type="entry name" value="SORTING NEXIN-31"/>
    <property type="match status" value="1"/>
</dbReference>
<name>A0A2I0MXM6_COLLI</name>
<dbReference type="AlphaFoldDB" id="A0A2I0MXM6"/>
<dbReference type="GO" id="GO:0035091">
    <property type="term" value="F:phosphatidylinositol binding"/>
    <property type="evidence" value="ECO:0007669"/>
    <property type="project" value="InterPro"/>
</dbReference>
<proteinExistence type="predicted"/>
<accession>A0A2I0MXM6</accession>
<dbReference type="GO" id="GO:0005769">
    <property type="term" value="C:early endosome"/>
    <property type="evidence" value="ECO:0007669"/>
    <property type="project" value="TreeGrafter"/>
</dbReference>
<evidence type="ECO:0000259" key="1">
    <source>
        <dbReference type="PROSITE" id="PS50195"/>
    </source>
</evidence>
<evidence type="ECO:0000313" key="2">
    <source>
        <dbReference type="EMBL" id="PKK34420.1"/>
    </source>
</evidence>
<dbReference type="SUPFAM" id="SSF64268">
    <property type="entry name" value="PX domain"/>
    <property type="match status" value="1"/>
</dbReference>
<organism evidence="2 3">
    <name type="scientific">Columba livia</name>
    <name type="common">Rock dove</name>
    <dbReference type="NCBI Taxonomy" id="8932"/>
    <lineage>
        <taxon>Eukaryota</taxon>
        <taxon>Metazoa</taxon>
        <taxon>Chordata</taxon>
        <taxon>Craniata</taxon>
        <taxon>Vertebrata</taxon>
        <taxon>Euteleostomi</taxon>
        <taxon>Archelosauria</taxon>
        <taxon>Archosauria</taxon>
        <taxon>Dinosauria</taxon>
        <taxon>Saurischia</taxon>
        <taxon>Theropoda</taxon>
        <taxon>Coelurosauria</taxon>
        <taxon>Aves</taxon>
        <taxon>Neognathae</taxon>
        <taxon>Neoaves</taxon>
        <taxon>Columbimorphae</taxon>
        <taxon>Columbiformes</taxon>
        <taxon>Columbidae</taxon>
        <taxon>Columba</taxon>
    </lineage>
</organism>